<name>A0ABW7GED1_9BURK</name>
<dbReference type="InterPro" id="IPR001466">
    <property type="entry name" value="Beta-lactam-related"/>
</dbReference>
<dbReference type="RefSeq" id="WP_394509123.1">
    <property type="nucleotide sequence ID" value="NZ_JBIGHX010000001.1"/>
</dbReference>
<dbReference type="EMBL" id="JBIGHX010000001">
    <property type="protein sequence ID" value="MFG6460312.1"/>
    <property type="molecule type" value="Genomic_DNA"/>
</dbReference>
<sequence length="509" mass="54773">MRNAARRKLALVMAAAAALGLAGVPHACSQPVHWPTHGWRQSSPEAQGLDADALAEALDHIRDHGTRVHSLTIVRNGHLVLDAYFWPFENGQLHDVASVTKSVITTLAGIAVGQRAFTGTSQTLPSLFNGQAMAHLDDRKRRMTLQHLMSMTSGLDCQAAPAEATLRQMRSSPDWTQFMLDLPMRDEPGRRFEYCSGGMHLLSAAITKATGVSALAFAQRELFAPLGIANAVWPADGQGISHGWGDLRLQPRDMAKLGYLWLNNGRWEDRQIVPGDWMAAAIQPQAQPPNSGQAYGYGLWLHADRRPAEFEAVGRGGQRIAVVPEKGLVVVFTGGEFEPGDIGPFIWRALKSDQPLPDNPSGVARLAAAVSAAAAPPRPAAYMPLLAKRISGRRYALAANPLNLKSLVLTFSGTADPQLELGIGDRRDGPRPIGMGGVARVSPAGRGGLPVAVSGAWKSDDSFTLEYDEVGGINAYRMRLRFTGDDVDVSLSERSQVIPGARFRGTAGR</sequence>
<dbReference type="InterPro" id="IPR012338">
    <property type="entry name" value="Beta-lactam/transpept-like"/>
</dbReference>
<dbReference type="Proteomes" id="UP001606302">
    <property type="component" value="Unassembled WGS sequence"/>
</dbReference>
<evidence type="ECO:0000313" key="4">
    <source>
        <dbReference type="Proteomes" id="UP001606302"/>
    </source>
</evidence>
<dbReference type="SUPFAM" id="SSF56601">
    <property type="entry name" value="beta-lactamase/transpeptidase-like"/>
    <property type="match status" value="1"/>
</dbReference>
<keyword evidence="1" id="KW-0732">Signal</keyword>
<accession>A0ABW7GED1</accession>
<dbReference type="Gene3D" id="3.40.710.10">
    <property type="entry name" value="DD-peptidase/beta-lactamase superfamily"/>
    <property type="match status" value="1"/>
</dbReference>
<evidence type="ECO:0000313" key="3">
    <source>
        <dbReference type="EMBL" id="MFG6460312.1"/>
    </source>
</evidence>
<dbReference type="PANTHER" id="PTHR43283:SF7">
    <property type="entry name" value="BETA-LACTAMASE-RELATED DOMAIN-CONTAINING PROTEIN"/>
    <property type="match status" value="1"/>
</dbReference>
<dbReference type="GO" id="GO:0016787">
    <property type="term" value="F:hydrolase activity"/>
    <property type="evidence" value="ECO:0007669"/>
    <property type="project" value="UniProtKB-KW"/>
</dbReference>
<evidence type="ECO:0000256" key="1">
    <source>
        <dbReference type="SAM" id="SignalP"/>
    </source>
</evidence>
<reference evidence="3 4" key="1">
    <citation type="submission" date="2024-08" db="EMBL/GenBank/DDBJ databases">
        <authorList>
            <person name="Lu H."/>
        </authorList>
    </citation>
    <scope>NUCLEOTIDE SEQUENCE [LARGE SCALE GENOMIC DNA]</scope>
    <source>
        <strain evidence="3 4">DXS20W</strain>
    </source>
</reference>
<dbReference type="PANTHER" id="PTHR43283">
    <property type="entry name" value="BETA-LACTAMASE-RELATED"/>
    <property type="match status" value="1"/>
</dbReference>
<evidence type="ECO:0000259" key="2">
    <source>
        <dbReference type="Pfam" id="PF00144"/>
    </source>
</evidence>
<feature type="chain" id="PRO_5047542722" evidence="1">
    <location>
        <begin position="28"/>
        <end position="509"/>
    </location>
</feature>
<organism evidence="3 4">
    <name type="scientific">Pelomonas lactea</name>
    <dbReference type="NCBI Taxonomy" id="3299030"/>
    <lineage>
        <taxon>Bacteria</taxon>
        <taxon>Pseudomonadati</taxon>
        <taxon>Pseudomonadota</taxon>
        <taxon>Betaproteobacteria</taxon>
        <taxon>Burkholderiales</taxon>
        <taxon>Sphaerotilaceae</taxon>
        <taxon>Roseateles</taxon>
    </lineage>
</organism>
<dbReference type="EC" id="3.-.-.-" evidence="3"/>
<feature type="signal peptide" evidence="1">
    <location>
        <begin position="1"/>
        <end position="27"/>
    </location>
</feature>
<gene>
    <name evidence="3" type="ORF">ACG04Q_01935</name>
</gene>
<dbReference type="Pfam" id="PF00144">
    <property type="entry name" value="Beta-lactamase"/>
    <property type="match status" value="1"/>
</dbReference>
<keyword evidence="4" id="KW-1185">Reference proteome</keyword>
<proteinExistence type="predicted"/>
<feature type="domain" description="Beta-lactamase-related" evidence="2">
    <location>
        <begin position="63"/>
        <end position="332"/>
    </location>
</feature>
<dbReference type="InterPro" id="IPR050789">
    <property type="entry name" value="Diverse_Enzym_Activities"/>
</dbReference>
<keyword evidence="3" id="KW-0378">Hydrolase</keyword>
<comment type="caution">
    <text evidence="3">The sequence shown here is derived from an EMBL/GenBank/DDBJ whole genome shotgun (WGS) entry which is preliminary data.</text>
</comment>
<protein>
    <submittedName>
        <fullName evidence="3">Serine hydrolase domain-containing protein</fullName>
        <ecNumber evidence="3">3.-.-.-</ecNumber>
    </submittedName>
</protein>